<name>A0ABV5J2R4_9BACT</name>
<dbReference type="EC" id="2.4.-.-" evidence="2"/>
<proteinExistence type="predicted"/>
<dbReference type="EMBL" id="JBHMEW010000042">
    <property type="protein sequence ID" value="MFB9211112.1"/>
    <property type="molecule type" value="Genomic_DNA"/>
</dbReference>
<keyword evidence="2" id="KW-0808">Transferase</keyword>
<keyword evidence="3" id="KW-1185">Reference proteome</keyword>
<organism evidence="2 3">
    <name type="scientific">Echinicola jeungdonensis</name>
    <dbReference type="NCBI Taxonomy" id="709343"/>
    <lineage>
        <taxon>Bacteria</taxon>
        <taxon>Pseudomonadati</taxon>
        <taxon>Bacteroidota</taxon>
        <taxon>Cytophagia</taxon>
        <taxon>Cytophagales</taxon>
        <taxon>Cyclobacteriaceae</taxon>
        <taxon>Echinicola</taxon>
    </lineage>
</organism>
<evidence type="ECO:0000259" key="1">
    <source>
        <dbReference type="Pfam" id="PF00535"/>
    </source>
</evidence>
<dbReference type="PANTHER" id="PTHR22916">
    <property type="entry name" value="GLYCOSYLTRANSFERASE"/>
    <property type="match status" value="1"/>
</dbReference>
<dbReference type="SUPFAM" id="SSF53448">
    <property type="entry name" value="Nucleotide-diphospho-sugar transferases"/>
    <property type="match status" value="1"/>
</dbReference>
<dbReference type="CDD" id="cd06433">
    <property type="entry name" value="GT_2_WfgS_like"/>
    <property type="match status" value="1"/>
</dbReference>
<dbReference type="PANTHER" id="PTHR22916:SF3">
    <property type="entry name" value="UDP-GLCNAC:BETAGAL BETA-1,3-N-ACETYLGLUCOSAMINYLTRANSFERASE-LIKE PROTEIN 1"/>
    <property type="match status" value="1"/>
</dbReference>
<protein>
    <submittedName>
        <fullName evidence="2">Glycosyltransferase family 2 protein</fullName>
        <ecNumber evidence="2">2.4.-.-</ecNumber>
    </submittedName>
</protein>
<evidence type="ECO:0000313" key="3">
    <source>
        <dbReference type="Proteomes" id="UP001589654"/>
    </source>
</evidence>
<dbReference type="InterPro" id="IPR001173">
    <property type="entry name" value="Glyco_trans_2-like"/>
</dbReference>
<dbReference type="RefSeq" id="WP_290246528.1">
    <property type="nucleotide sequence ID" value="NZ_JAUFQT010000001.1"/>
</dbReference>
<dbReference type="Proteomes" id="UP001589654">
    <property type="component" value="Unassembled WGS sequence"/>
</dbReference>
<sequence length="274" mass="31882">MNLNPLVSIITVTYNSEKFIQDTFRSIENQTYKNFEYLVIDGKSKDNTLKLALEFKERLSQEMNILSEKDEGIYDAMNKGIRLAKGELICILNSDDFLEPTALEKYVETYNLNDQSDNLIIVGDANMVSEVGELRYNRVNNNDILNNQIEFTMPLVHPAFCVHRNLYNNLIGLFDTSVKLIADYDFTYKAFKSGKVEFRFTETVSVNMREGGVSDIFDLGLIWDRAISRYRVRKGYQSFLKNSALCFKFFSEEVIRQFLKKYFAKSKLLKTNRK</sequence>
<accession>A0ABV5J2R4</accession>
<feature type="domain" description="Glycosyltransferase 2-like" evidence="1">
    <location>
        <begin position="8"/>
        <end position="161"/>
    </location>
</feature>
<dbReference type="Gene3D" id="3.90.550.10">
    <property type="entry name" value="Spore Coat Polysaccharide Biosynthesis Protein SpsA, Chain A"/>
    <property type="match status" value="1"/>
</dbReference>
<keyword evidence="2" id="KW-0328">Glycosyltransferase</keyword>
<evidence type="ECO:0000313" key="2">
    <source>
        <dbReference type="EMBL" id="MFB9211112.1"/>
    </source>
</evidence>
<dbReference type="GO" id="GO:0016757">
    <property type="term" value="F:glycosyltransferase activity"/>
    <property type="evidence" value="ECO:0007669"/>
    <property type="project" value="UniProtKB-KW"/>
</dbReference>
<dbReference type="Pfam" id="PF00535">
    <property type="entry name" value="Glycos_transf_2"/>
    <property type="match status" value="1"/>
</dbReference>
<comment type="caution">
    <text evidence="2">The sequence shown here is derived from an EMBL/GenBank/DDBJ whole genome shotgun (WGS) entry which is preliminary data.</text>
</comment>
<gene>
    <name evidence="2" type="ORF">ACFFUR_04785</name>
</gene>
<reference evidence="2 3" key="1">
    <citation type="submission" date="2024-09" db="EMBL/GenBank/DDBJ databases">
        <authorList>
            <person name="Sun Q."/>
            <person name="Mori K."/>
        </authorList>
    </citation>
    <scope>NUCLEOTIDE SEQUENCE [LARGE SCALE GENOMIC DNA]</scope>
    <source>
        <strain evidence="2 3">CECT 7682</strain>
    </source>
</reference>
<dbReference type="InterPro" id="IPR029044">
    <property type="entry name" value="Nucleotide-diphossugar_trans"/>
</dbReference>